<reference evidence="2" key="1">
    <citation type="journal article" date="2020" name="Stud. Mycol.">
        <title>101 Dothideomycetes genomes: a test case for predicting lifestyles and emergence of pathogens.</title>
        <authorList>
            <person name="Haridas S."/>
            <person name="Albert R."/>
            <person name="Binder M."/>
            <person name="Bloem J."/>
            <person name="Labutti K."/>
            <person name="Salamov A."/>
            <person name="Andreopoulos B."/>
            <person name="Baker S."/>
            <person name="Barry K."/>
            <person name="Bills G."/>
            <person name="Bluhm B."/>
            <person name="Cannon C."/>
            <person name="Castanera R."/>
            <person name="Culley D."/>
            <person name="Daum C."/>
            <person name="Ezra D."/>
            <person name="Gonzalez J."/>
            <person name="Henrissat B."/>
            <person name="Kuo A."/>
            <person name="Liang C."/>
            <person name="Lipzen A."/>
            <person name="Lutzoni F."/>
            <person name="Magnuson J."/>
            <person name="Mondo S."/>
            <person name="Nolan M."/>
            <person name="Ohm R."/>
            <person name="Pangilinan J."/>
            <person name="Park H.-J."/>
            <person name="Ramirez L."/>
            <person name="Alfaro M."/>
            <person name="Sun H."/>
            <person name="Tritt A."/>
            <person name="Yoshinaga Y."/>
            <person name="Zwiers L.-H."/>
            <person name="Turgeon B."/>
            <person name="Goodwin S."/>
            <person name="Spatafora J."/>
            <person name="Crous P."/>
            <person name="Grigoriev I."/>
        </authorList>
    </citation>
    <scope>NUCLEOTIDE SEQUENCE</scope>
    <source>
        <strain evidence="2">CBS 125425</strain>
    </source>
</reference>
<evidence type="ECO:0000313" key="2">
    <source>
        <dbReference type="EMBL" id="KAF2726899.1"/>
    </source>
</evidence>
<dbReference type="Pfam" id="PF06985">
    <property type="entry name" value="HET"/>
    <property type="match status" value="1"/>
</dbReference>
<protein>
    <submittedName>
        <fullName evidence="2">HET-domain-containing protein</fullName>
    </submittedName>
</protein>
<proteinExistence type="predicted"/>
<comment type="caution">
    <text evidence="2">The sequence shown here is derived from an EMBL/GenBank/DDBJ whole genome shotgun (WGS) entry which is preliminary data.</text>
</comment>
<evidence type="ECO:0000313" key="3">
    <source>
        <dbReference type="Proteomes" id="UP000799444"/>
    </source>
</evidence>
<accession>A0A9P4UU82</accession>
<gene>
    <name evidence="2" type="ORF">EJ04DRAFT_452415</name>
</gene>
<feature type="domain" description="Heterokaryon incompatibility" evidence="1">
    <location>
        <begin position="102"/>
        <end position="230"/>
    </location>
</feature>
<organism evidence="2 3">
    <name type="scientific">Polyplosphaeria fusca</name>
    <dbReference type="NCBI Taxonomy" id="682080"/>
    <lineage>
        <taxon>Eukaryota</taxon>
        <taxon>Fungi</taxon>
        <taxon>Dikarya</taxon>
        <taxon>Ascomycota</taxon>
        <taxon>Pezizomycotina</taxon>
        <taxon>Dothideomycetes</taxon>
        <taxon>Pleosporomycetidae</taxon>
        <taxon>Pleosporales</taxon>
        <taxon>Tetraplosphaeriaceae</taxon>
        <taxon>Polyplosphaeria</taxon>
    </lineage>
</organism>
<evidence type="ECO:0000259" key="1">
    <source>
        <dbReference type="Pfam" id="PF06985"/>
    </source>
</evidence>
<dbReference type="InterPro" id="IPR010730">
    <property type="entry name" value="HET"/>
</dbReference>
<sequence>MHHKSGTKRTAFVVSAESRPRTVSRDNIVLGIIHPDANLDDFTPRLISPDKIDYDVVLEWFSLCQNLHHDCHLREAAKNLPDLKMIDCTTKGVVAAPDRCDYVALSYVWGLVSNQSDSTWPLVVEDSISVTRSLGFRYLWVDRYCIDQDESESKMTQIAQMNRIYSNAQTTIVAAAGNGPYYGLPGVSSRTRKRQGTFEIDGIILAEVFPDTRQALDASTWISRAWTYQESFLSRRRLIFTDRQVSFVCNTMFCAE</sequence>
<dbReference type="EMBL" id="ML996374">
    <property type="protein sequence ID" value="KAF2726899.1"/>
    <property type="molecule type" value="Genomic_DNA"/>
</dbReference>
<dbReference type="PANTHER" id="PTHR33112">
    <property type="entry name" value="DOMAIN PROTEIN, PUTATIVE-RELATED"/>
    <property type="match status" value="1"/>
</dbReference>
<name>A0A9P4UU82_9PLEO</name>
<dbReference type="PANTHER" id="PTHR33112:SF1">
    <property type="entry name" value="HETEROKARYON INCOMPATIBILITY DOMAIN-CONTAINING PROTEIN"/>
    <property type="match status" value="1"/>
</dbReference>
<dbReference type="AlphaFoldDB" id="A0A9P4UU82"/>
<feature type="non-terminal residue" evidence="2">
    <location>
        <position position="256"/>
    </location>
</feature>
<keyword evidence="3" id="KW-1185">Reference proteome</keyword>
<dbReference type="Proteomes" id="UP000799444">
    <property type="component" value="Unassembled WGS sequence"/>
</dbReference>
<dbReference type="OrthoDB" id="5428863at2759"/>